<proteinExistence type="predicted"/>
<sequence>MVQYHSSLVKNDLDEILEQSLPWQKLKNTTVLVTGATGMLGSYVGFTLLYLNEQFSLNIKPVFLARSEKKLEQTYGKELSKAKTLVQDVCKPISFNGKVDYIFHAAGAASPNYILSDPVGIINANVIGTQQVLELSRTHQAINTVFASTREVYGSVEGKYNINEHDMGVLDPLNPRNCYPESKRLAEALLMAYHTQYEVNFNSVRIAHTYGPGMQISGDGRVMSDFINDAVNGREILLKSDGQVERAFCYITDAVTGIFRVMLEGKPTQAYNLSNENEPVRIISLANLLQELTNSDKGVKVETGYCRAGYTNYERTALNTNRLTSLGWKPIVSLREGLARTLMAMGGK</sequence>
<comment type="cofactor">
    <cofactor evidence="1">
        <name>NAD(+)</name>
        <dbReference type="ChEBI" id="CHEBI:57540"/>
    </cofactor>
</comment>
<dbReference type="InterPro" id="IPR036291">
    <property type="entry name" value="NAD(P)-bd_dom_sf"/>
</dbReference>
<keyword evidence="5" id="KW-1133">Transmembrane helix</keyword>
<dbReference type="RefSeq" id="WP_126756173.1">
    <property type="nucleotide sequence ID" value="NZ_PIPQ01000001.1"/>
</dbReference>
<dbReference type="PANTHER" id="PTHR43078">
    <property type="entry name" value="UDP-GLUCURONIC ACID DECARBOXYLASE-RELATED"/>
    <property type="match status" value="1"/>
</dbReference>
<evidence type="ECO:0000256" key="3">
    <source>
        <dbReference type="ARBA" id="ARBA00023027"/>
    </source>
</evidence>
<dbReference type="EMBL" id="PIPQ01000001">
    <property type="protein sequence ID" value="RUO43784.1"/>
    <property type="molecule type" value="Genomic_DNA"/>
</dbReference>
<evidence type="ECO:0000313" key="7">
    <source>
        <dbReference type="EMBL" id="RUO43784.1"/>
    </source>
</evidence>
<dbReference type="SUPFAM" id="SSF51735">
    <property type="entry name" value="NAD(P)-binding Rossmann-fold domains"/>
    <property type="match status" value="1"/>
</dbReference>
<organism evidence="7 8">
    <name type="scientific">Aliidiomarina taiwanensis</name>
    <dbReference type="NCBI Taxonomy" id="946228"/>
    <lineage>
        <taxon>Bacteria</taxon>
        <taxon>Pseudomonadati</taxon>
        <taxon>Pseudomonadota</taxon>
        <taxon>Gammaproteobacteria</taxon>
        <taxon>Alteromonadales</taxon>
        <taxon>Idiomarinaceae</taxon>
        <taxon>Aliidiomarina</taxon>
    </lineage>
</organism>
<evidence type="ECO:0000313" key="8">
    <source>
        <dbReference type="Proteomes" id="UP000286976"/>
    </source>
</evidence>
<evidence type="ECO:0000259" key="6">
    <source>
        <dbReference type="Pfam" id="PF01370"/>
    </source>
</evidence>
<dbReference type="GO" id="GO:0048040">
    <property type="term" value="F:UDP-glucuronate decarboxylase activity"/>
    <property type="evidence" value="ECO:0007669"/>
    <property type="project" value="TreeGrafter"/>
</dbReference>
<name>A0A432X8Y7_9GAMM</name>
<keyword evidence="2" id="KW-0210">Decarboxylase</keyword>
<dbReference type="OrthoDB" id="9803010at2"/>
<feature type="domain" description="NAD-dependent epimerase/dehydratase" evidence="6">
    <location>
        <begin position="31"/>
        <end position="273"/>
    </location>
</feature>
<keyword evidence="8" id="KW-1185">Reference proteome</keyword>
<keyword evidence="4" id="KW-0456">Lyase</keyword>
<dbReference type="InterPro" id="IPR044516">
    <property type="entry name" value="UXS-like"/>
</dbReference>
<dbReference type="Pfam" id="PF01370">
    <property type="entry name" value="Epimerase"/>
    <property type="match status" value="1"/>
</dbReference>
<keyword evidence="3" id="KW-0520">NAD</keyword>
<dbReference type="GO" id="GO:0042732">
    <property type="term" value="P:D-xylose metabolic process"/>
    <property type="evidence" value="ECO:0007669"/>
    <property type="project" value="InterPro"/>
</dbReference>
<dbReference type="PANTHER" id="PTHR43078:SF6">
    <property type="entry name" value="UDP-GLUCURONIC ACID DECARBOXYLASE 1"/>
    <property type="match status" value="1"/>
</dbReference>
<gene>
    <name evidence="7" type="ORF">CWE15_00865</name>
</gene>
<comment type="caution">
    <text evidence="7">The sequence shown here is derived from an EMBL/GenBank/DDBJ whole genome shotgun (WGS) entry which is preliminary data.</text>
</comment>
<dbReference type="AlphaFoldDB" id="A0A432X8Y7"/>
<evidence type="ECO:0000256" key="4">
    <source>
        <dbReference type="ARBA" id="ARBA00023239"/>
    </source>
</evidence>
<dbReference type="InterPro" id="IPR001509">
    <property type="entry name" value="Epimerase_deHydtase"/>
</dbReference>
<keyword evidence="5" id="KW-0472">Membrane</keyword>
<feature type="transmembrane region" description="Helical" evidence="5">
    <location>
        <begin position="31"/>
        <end position="51"/>
    </location>
</feature>
<evidence type="ECO:0000256" key="2">
    <source>
        <dbReference type="ARBA" id="ARBA00022793"/>
    </source>
</evidence>
<protein>
    <submittedName>
        <fullName evidence="7">dTDP-glucose 4,6-dehydratase</fullName>
    </submittedName>
</protein>
<keyword evidence="5" id="KW-0812">Transmembrane</keyword>
<evidence type="ECO:0000256" key="5">
    <source>
        <dbReference type="SAM" id="Phobius"/>
    </source>
</evidence>
<reference evidence="7 8" key="1">
    <citation type="journal article" date="2011" name="Front. Microbiol.">
        <title>Genomic signatures of strain selection and enhancement in Bacillus atrophaeus var. globigii, a historical biowarfare simulant.</title>
        <authorList>
            <person name="Gibbons H.S."/>
            <person name="Broomall S.M."/>
            <person name="McNew L.A."/>
            <person name="Daligault H."/>
            <person name="Chapman C."/>
            <person name="Bruce D."/>
            <person name="Karavis M."/>
            <person name="Krepps M."/>
            <person name="McGregor P.A."/>
            <person name="Hong C."/>
            <person name="Park K.H."/>
            <person name="Akmal A."/>
            <person name="Feldman A."/>
            <person name="Lin J.S."/>
            <person name="Chang W.E."/>
            <person name="Higgs B.W."/>
            <person name="Demirev P."/>
            <person name="Lindquist J."/>
            <person name="Liem A."/>
            <person name="Fochler E."/>
            <person name="Read T.D."/>
            <person name="Tapia R."/>
            <person name="Johnson S."/>
            <person name="Bishop-Lilly K.A."/>
            <person name="Detter C."/>
            <person name="Han C."/>
            <person name="Sozhamannan S."/>
            <person name="Rosenzweig C.N."/>
            <person name="Skowronski E.W."/>
        </authorList>
    </citation>
    <scope>NUCLEOTIDE SEQUENCE [LARGE SCALE GENOMIC DNA]</scope>
    <source>
        <strain evidence="7 8">AIT1</strain>
    </source>
</reference>
<dbReference type="GO" id="GO:0005737">
    <property type="term" value="C:cytoplasm"/>
    <property type="evidence" value="ECO:0007669"/>
    <property type="project" value="TreeGrafter"/>
</dbReference>
<accession>A0A432X8Y7</accession>
<dbReference type="GO" id="GO:0070403">
    <property type="term" value="F:NAD+ binding"/>
    <property type="evidence" value="ECO:0007669"/>
    <property type="project" value="InterPro"/>
</dbReference>
<evidence type="ECO:0000256" key="1">
    <source>
        <dbReference type="ARBA" id="ARBA00001911"/>
    </source>
</evidence>
<dbReference type="Gene3D" id="3.40.50.720">
    <property type="entry name" value="NAD(P)-binding Rossmann-like Domain"/>
    <property type="match status" value="1"/>
</dbReference>
<dbReference type="Proteomes" id="UP000286976">
    <property type="component" value="Unassembled WGS sequence"/>
</dbReference>